<dbReference type="OrthoDB" id="5226580at2759"/>
<evidence type="ECO:0000313" key="3">
    <source>
        <dbReference type="Proteomes" id="UP000838763"/>
    </source>
</evidence>
<keyword evidence="3" id="KW-1185">Reference proteome</keyword>
<dbReference type="Proteomes" id="UP000838763">
    <property type="component" value="Unassembled WGS sequence"/>
</dbReference>
<protein>
    <submittedName>
        <fullName evidence="2">Uncharacterized protein</fullName>
    </submittedName>
</protein>
<gene>
    <name evidence="2" type="ORF">PPNO1_LOCUS6631</name>
</gene>
<dbReference type="AlphaFoldDB" id="A0A9P1MDP6"/>
<sequence>MPSAIAASPPATGQTPRLAPSAGPNVQRIHLVDEWTWSEPNPLQLAPNALCNARKAADPPYIRLPLAQSGPSGGVPSSAGAEFGSDSGRLSTVASLTPDNAPPPPDKGLRSYHDPSYLTGIGSAFASEMGEISAPRSFHRGSA</sequence>
<dbReference type="EMBL" id="CALLCH030000015">
    <property type="protein sequence ID" value="CAI4216988.1"/>
    <property type="molecule type" value="Genomic_DNA"/>
</dbReference>
<organism evidence="2 3">
    <name type="scientific">Parascedosporium putredinis</name>
    <dbReference type="NCBI Taxonomy" id="1442378"/>
    <lineage>
        <taxon>Eukaryota</taxon>
        <taxon>Fungi</taxon>
        <taxon>Dikarya</taxon>
        <taxon>Ascomycota</taxon>
        <taxon>Pezizomycotina</taxon>
        <taxon>Sordariomycetes</taxon>
        <taxon>Hypocreomycetidae</taxon>
        <taxon>Microascales</taxon>
        <taxon>Microascaceae</taxon>
        <taxon>Parascedosporium</taxon>
    </lineage>
</organism>
<proteinExistence type="predicted"/>
<evidence type="ECO:0000256" key="1">
    <source>
        <dbReference type="SAM" id="MobiDB-lite"/>
    </source>
</evidence>
<feature type="region of interest" description="Disordered" evidence="1">
    <location>
        <begin position="64"/>
        <end position="113"/>
    </location>
</feature>
<name>A0A9P1MDP6_9PEZI</name>
<reference evidence="2" key="1">
    <citation type="submission" date="2022-11" db="EMBL/GenBank/DDBJ databases">
        <authorList>
            <person name="Scott C."/>
            <person name="Bruce N."/>
        </authorList>
    </citation>
    <scope>NUCLEOTIDE SEQUENCE</scope>
</reference>
<feature type="region of interest" description="Disordered" evidence="1">
    <location>
        <begin position="1"/>
        <end position="24"/>
    </location>
</feature>
<accession>A0A9P1MDP6</accession>
<comment type="caution">
    <text evidence="2">The sequence shown here is derived from an EMBL/GenBank/DDBJ whole genome shotgun (WGS) entry which is preliminary data.</text>
</comment>
<evidence type="ECO:0000313" key="2">
    <source>
        <dbReference type="EMBL" id="CAI4216988.1"/>
    </source>
</evidence>
<feature type="compositionally biased region" description="Polar residues" evidence="1">
    <location>
        <begin position="88"/>
        <end position="98"/>
    </location>
</feature>